<evidence type="ECO:0000256" key="1">
    <source>
        <dbReference type="SAM" id="MobiDB-lite"/>
    </source>
</evidence>
<sequence>MTHRTLATEMPAAGEALSAYSLEHQRVRRRPGAQPRIYVHRPQGRKQNQKQNRRVAPRQAPYFFQARKKDAKTLFLFLARQPVPLFNAAAKQAGIFFVAAEKASFPGSLRSHGPNGSEVPRRKRLFDTGTSPLRLRQCIPAHRAACRSLGSFFCRPGAPTQPGRSEPCLDPPNPRNSNARRRRKALFCVLFWASKRGRRRPGAQPRTNLIRPKDAKSV</sequence>
<dbReference type="EMBL" id="VNIB01000015">
    <property type="protein sequence ID" value="TYO96122.1"/>
    <property type="molecule type" value="Genomic_DNA"/>
</dbReference>
<name>A0A5D3WF60_9BACT</name>
<comment type="caution">
    <text evidence="2">The sequence shown here is derived from an EMBL/GenBank/DDBJ whole genome shotgun (WGS) entry which is preliminary data.</text>
</comment>
<evidence type="ECO:0000313" key="2">
    <source>
        <dbReference type="EMBL" id="TYO96122.1"/>
    </source>
</evidence>
<gene>
    <name evidence="2" type="ORF">EDC39_11569</name>
</gene>
<evidence type="ECO:0000313" key="3">
    <source>
        <dbReference type="Proteomes" id="UP000324159"/>
    </source>
</evidence>
<accession>A0A5D3WF60</accession>
<dbReference type="Proteomes" id="UP000324159">
    <property type="component" value="Unassembled WGS sequence"/>
</dbReference>
<reference evidence="2 3" key="1">
    <citation type="submission" date="2019-07" db="EMBL/GenBank/DDBJ databases">
        <title>Genomic Encyclopedia of Type Strains, Phase IV (KMG-IV): sequencing the most valuable type-strain genomes for metagenomic binning, comparative biology and taxonomic classification.</title>
        <authorList>
            <person name="Goeker M."/>
        </authorList>
    </citation>
    <scope>NUCLEOTIDE SEQUENCE [LARGE SCALE GENOMIC DNA]</scope>
    <source>
        <strain evidence="2 3">SS015</strain>
    </source>
</reference>
<feature type="region of interest" description="Disordered" evidence="1">
    <location>
        <begin position="159"/>
        <end position="178"/>
    </location>
</feature>
<organism evidence="2 3">
    <name type="scientific">Geothermobacter ehrlichii</name>
    <dbReference type="NCBI Taxonomy" id="213224"/>
    <lineage>
        <taxon>Bacteria</taxon>
        <taxon>Pseudomonadati</taxon>
        <taxon>Thermodesulfobacteriota</taxon>
        <taxon>Desulfuromonadia</taxon>
        <taxon>Desulfuromonadales</taxon>
        <taxon>Geothermobacteraceae</taxon>
        <taxon>Geothermobacter</taxon>
    </lineage>
</organism>
<dbReference type="AlphaFoldDB" id="A0A5D3WF60"/>
<protein>
    <submittedName>
        <fullName evidence="2">Uncharacterized protein</fullName>
    </submittedName>
</protein>
<keyword evidence="3" id="KW-1185">Reference proteome</keyword>
<feature type="region of interest" description="Disordered" evidence="1">
    <location>
        <begin position="197"/>
        <end position="218"/>
    </location>
</feature>
<feature type="region of interest" description="Disordered" evidence="1">
    <location>
        <begin position="26"/>
        <end position="58"/>
    </location>
</feature>
<feature type="compositionally biased region" description="Basic residues" evidence="1">
    <location>
        <begin position="38"/>
        <end position="56"/>
    </location>
</feature>
<proteinExistence type="predicted"/>